<evidence type="ECO:0000313" key="1">
    <source>
        <dbReference type="EMBL" id="OQX14066.1"/>
    </source>
</evidence>
<accession>A0A1Y1QUH4</accession>
<sequence>MDTTKEDREYKQDSGAEYVPPTSAEVRAILHKMGLTGEMAGELVACSSRQIRRYTAEGRDKSSMPYAILYTLAHKHSGCALTPKNWRNELVIQPKDAADLIGVKW</sequence>
<proteinExistence type="predicted"/>
<gene>
    <name evidence="1" type="ORF">BWK73_10430</name>
</gene>
<evidence type="ECO:0000313" key="2">
    <source>
        <dbReference type="Proteomes" id="UP000192491"/>
    </source>
</evidence>
<comment type="caution">
    <text evidence="1">The sequence shown here is derived from an EMBL/GenBank/DDBJ whole genome shotgun (WGS) entry which is preliminary data.</text>
</comment>
<organism evidence="1 2">
    <name type="scientific">Thiothrix lacustris</name>
    <dbReference type="NCBI Taxonomy" id="525917"/>
    <lineage>
        <taxon>Bacteria</taxon>
        <taxon>Pseudomonadati</taxon>
        <taxon>Pseudomonadota</taxon>
        <taxon>Gammaproteobacteria</taxon>
        <taxon>Thiotrichales</taxon>
        <taxon>Thiotrichaceae</taxon>
        <taxon>Thiothrix</taxon>
    </lineage>
</organism>
<name>A0A1Y1QUH4_9GAMM</name>
<dbReference type="EMBL" id="MTEJ01000035">
    <property type="protein sequence ID" value="OQX14066.1"/>
    <property type="molecule type" value="Genomic_DNA"/>
</dbReference>
<protein>
    <submittedName>
        <fullName evidence="1">Uncharacterized protein</fullName>
    </submittedName>
</protein>
<dbReference type="AlphaFoldDB" id="A0A1Y1QUH4"/>
<dbReference type="Proteomes" id="UP000192491">
    <property type="component" value="Unassembled WGS sequence"/>
</dbReference>
<reference evidence="1 2" key="1">
    <citation type="submission" date="2017-01" db="EMBL/GenBank/DDBJ databases">
        <title>Novel large sulfur bacteria in the metagenomes of groundwater-fed chemosynthetic microbial mats in the Lake Huron basin.</title>
        <authorList>
            <person name="Sharrar A.M."/>
            <person name="Flood B.E."/>
            <person name="Bailey J.V."/>
            <person name="Jones D.S."/>
            <person name="Biddanda B."/>
            <person name="Ruberg S.A."/>
            <person name="Marcus D.N."/>
            <person name="Dick G.J."/>
        </authorList>
    </citation>
    <scope>NUCLEOTIDE SEQUENCE [LARGE SCALE GENOMIC DNA]</scope>
    <source>
        <strain evidence="1">A8</strain>
    </source>
</reference>